<evidence type="ECO:0000313" key="2">
    <source>
        <dbReference type="EMBL" id="GJN12643.1"/>
    </source>
</evidence>
<protein>
    <submittedName>
        <fullName evidence="2">Uncharacterized protein</fullName>
    </submittedName>
</protein>
<feature type="compositionally biased region" description="Basic and acidic residues" evidence="1">
    <location>
        <begin position="1"/>
        <end position="22"/>
    </location>
</feature>
<feature type="region of interest" description="Disordered" evidence="1">
    <location>
        <begin position="1"/>
        <end position="34"/>
    </location>
</feature>
<reference evidence="2" key="2">
    <citation type="submission" date="2021-12" db="EMBL/GenBank/DDBJ databases">
        <title>Resequencing data analysis of finger millet.</title>
        <authorList>
            <person name="Hatakeyama M."/>
            <person name="Aluri S."/>
            <person name="Balachadran M.T."/>
            <person name="Sivarajan S.R."/>
            <person name="Poveda L."/>
            <person name="Shimizu-Inatsugi R."/>
            <person name="Schlapbach R."/>
            <person name="Sreeman S.M."/>
            <person name="Shimizu K.K."/>
        </authorList>
    </citation>
    <scope>NUCLEOTIDE SEQUENCE</scope>
</reference>
<evidence type="ECO:0000313" key="3">
    <source>
        <dbReference type="Proteomes" id="UP001054889"/>
    </source>
</evidence>
<dbReference type="Proteomes" id="UP001054889">
    <property type="component" value="Unassembled WGS sequence"/>
</dbReference>
<comment type="caution">
    <text evidence="2">The sequence shown here is derived from an EMBL/GenBank/DDBJ whole genome shotgun (WGS) entry which is preliminary data.</text>
</comment>
<keyword evidence="3" id="KW-1185">Reference proteome</keyword>
<reference evidence="2" key="1">
    <citation type="journal article" date="2018" name="DNA Res.">
        <title>Multiple hybrid de novo genome assembly of finger millet, an orphan allotetraploid crop.</title>
        <authorList>
            <person name="Hatakeyama M."/>
            <person name="Aluri S."/>
            <person name="Balachadran M.T."/>
            <person name="Sivarajan S.R."/>
            <person name="Patrignani A."/>
            <person name="Gruter S."/>
            <person name="Poveda L."/>
            <person name="Shimizu-Inatsugi R."/>
            <person name="Baeten J."/>
            <person name="Francoijs K.J."/>
            <person name="Nataraja K.N."/>
            <person name="Reddy Y.A.N."/>
            <person name="Phadnis S."/>
            <person name="Ravikumar R.L."/>
            <person name="Schlapbach R."/>
            <person name="Sreeman S.M."/>
            <person name="Shimizu K.K."/>
        </authorList>
    </citation>
    <scope>NUCLEOTIDE SEQUENCE</scope>
</reference>
<name>A0AAV5DNU9_ELECO</name>
<evidence type="ECO:0000256" key="1">
    <source>
        <dbReference type="SAM" id="MobiDB-lite"/>
    </source>
</evidence>
<gene>
    <name evidence="2" type="primary">ga30938</name>
    <name evidence="2" type="ORF">PR202_ga30938</name>
</gene>
<proteinExistence type="predicted"/>
<accession>A0AAV5DNU9</accession>
<sequence>MQMERKRKEMERGKSELRKTMEELSFFSPREKEEEQVQKKQKSSTMGLLCLSKQLIRVLGWEVPLVGCS</sequence>
<dbReference type="AlphaFoldDB" id="A0AAV5DNU9"/>
<organism evidence="2 3">
    <name type="scientific">Eleusine coracana subsp. coracana</name>
    <dbReference type="NCBI Taxonomy" id="191504"/>
    <lineage>
        <taxon>Eukaryota</taxon>
        <taxon>Viridiplantae</taxon>
        <taxon>Streptophyta</taxon>
        <taxon>Embryophyta</taxon>
        <taxon>Tracheophyta</taxon>
        <taxon>Spermatophyta</taxon>
        <taxon>Magnoliopsida</taxon>
        <taxon>Liliopsida</taxon>
        <taxon>Poales</taxon>
        <taxon>Poaceae</taxon>
        <taxon>PACMAD clade</taxon>
        <taxon>Chloridoideae</taxon>
        <taxon>Cynodonteae</taxon>
        <taxon>Eleusininae</taxon>
        <taxon>Eleusine</taxon>
    </lineage>
</organism>
<dbReference type="EMBL" id="BQKI01000023">
    <property type="protein sequence ID" value="GJN12643.1"/>
    <property type="molecule type" value="Genomic_DNA"/>
</dbReference>